<evidence type="ECO:0000313" key="2">
    <source>
        <dbReference type="EMBL" id="PCE41866.1"/>
    </source>
</evidence>
<dbReference type="Gene3D" id="3.40.630.30">
    <property type="match status" value="1"/>
</dbReference>
<dbReference type="AlphaFoldDB" id="A0A2A4FW01"/>
<comment type="caution">
    <text evidence="2">The sequence shown here is derived from an EMBL/GenBank/DDBJ whole genome shotgun (WGS) entry which is preliminary data.</text>
</comment>
<keyword evidence="2" id="KW-0808">Transferase</keyword>
<dbReference type="OrthoDB" id="6293260at2"/>
<reference evidence="2 3" key="1">
    <citation type="submission" date="2017-09" db="EMBL/GenBank/DDBJ databases">
        <title>The Catabolism of 3,6-Dichlorosalicylic acid is Initiated by the Cytochrome P450 Monooxygenase DsmABC in Rhizorhabdus dicambivorans Ndbn-20.</title>
        <authorList>
            <person name="Na L."/>
        </authorList>
    </citation>
    <scope>NUCLEOTIDE SEQUENCE [LARGE SCALE GENOMIC DNA]</scope>
    <source>
        <strain evidence="2 3">Ndbn-20m</strain>
    </source>
</reference>
<dbReference type="Pfam" id="PF13302">
    <property type="entry name" value="Acetyltransf_3"/>
    <property type="match status" value="1"/>
</dbReference>
<dbReference type="InterPro" id="IPR016181">
    <property type="entry name" value="Acyl_CoA_acyltransferase"/>
</dbReference>
<dbReference type="PANTHER" id="PTHR43792:SF1">
    <property type="entry name" value="N-ACETYLTRANSFERASE DOMAIN-CONTAINING PROTEIN"/>
    <property type="match status" value="1"/>
</dbReference>
<organism evidence="2 3">
    <name type="scientific">Rhizorhabdus dicambivorans</name>
    <dbReference type="NCBI Taxonomy" id="1850238"/>
    <lineage>
        <taxon>Bacteria</taxon>
        <taxon>Pseudomonadati</taxon>
        <taxon>Pseudomonadota</taxon>
        <taxon>Alphaproteobacteria</taxon>
        <taxon>Sphingomonadales</taxon>
        <taxon>Sphingomonadaceae</taxon>
        <taxon>Rhizorhabdus</taxon>
    </lineage>
</organism>
<dbReference type="RefSeq" id="WP_066962851.1">
    <property type="nucleotide sequence ID" value="NZ_CP023449.1"/>
</dbReference>
<dbReference type="SUPFAM" id="SSF55729">
    <property type="entry name" value="Acyl-CoA N-acyltransferases (Nat)"/>
    <property type="match status" value="1"/>
</dbReference>
<sequence>MIESDRLILRRWHERDAGPFLAMGNDPRVMEYLGPPMSRADVDAAIARQNGFLDTHGHCFWALERRDDGAFLGFCGIKPGAADTPVEGKAEIGWRLGAEHWGKGYAREAAEACLDHGWTALGFDRVWAITTIGNSRSWGLMERLGMTRHPELDFRHPLPGLEERLRPHITYSIGKTL</sequence>
<protein>
    <submittedName>
        <fullName evidence="2">N-acetyltransferase</fullName>
    </submittedName>
</protein>
<feature type="domain" description="N-acetyltransferase" evidence="1">
    <location>
        <begin position="7"/>
        <end position="177"/>
    </location>
</feature>
<dbReference type="GO" id="GO:0016747">
    <property type="term" value="F:acyltransferase activity, transferring groups other than amino-acyl groups"/>
    <property type="evidence" value="ECO:0007669"/>
    <property type="project" value="InterPro"/>
</dbReference>
<dbReference type="InterPro" id="IPR000182">
    <property type="entry name" value="GNAT_dom"/>
</dbReference>
<dbReference type="Proteomes" id="UP000218934">
    <property type="component" value="Unassembled WGS sequence"/>
</dbReference>
<dbReference type="KEGG" id="rdi:CMV14_14845"/>
<evidence type="ECO:0000313" key="3">
    <source>
        <dbReference type="Proteomes" id="UP000218934"/>
    </source>
</evidence>
<dbReference type="EMBL" id="NWUF01000011">
    <property type="protein sequence ID" value="PCE41866.1"/>
    <property type="molecule type" value="Genomic_DNA"/>
</dbReference>
<name>A0A2A4FW01_9SPHN</name>
<accession>A0A2A4FW01</accession>
<evidence type="ECO:0000259" key="1">
    <source>
        <dbReference type="PROSITE" id="PS51186"/>
    </source>
</evidence>
<dbReference type="PANTHER" id="PTHR43792">
    <property type="entry name" value="GNAT FAMILY, PUTATIVE (AFU_ORTHOLOGUE AFUA_3G00765)-RELATED-RELATED"/>
    <property type="match status" value="1"/>
</dbReference>
<gene>
    <name evidence="2" type="ORF">COO09_12600</name>
</gene>
<keyword evidence="3" id="KW-1185">Reference proteome</keyword>
<dbReference type="PROSITE" id="PS51186">
    <property type="entry name" value="GNAT"/>
    <property type="match status" value="1"/>
</dbReference>
<dbReference type="InterPro" id="IPR051531">
    <property type="entry name" value="N-acetyltransferase"/>
</dbReference>
<proteinExistence type="predicted"/>